<organism evidence="1 2">
    <name type="scientific">Fulvitalea axinellae</name>
    <dbReference type="NCBI Taxonomy" id="1182444"/>
    <lineage>
        <taxon>Bacteria</taxon>
        <taxon>Pseudomonadati</taxon>
        <taxon>Bacteroidota</taxon>
        <taxon>Cytophagia</taxon>
        <taxon>Cytophagales</taxon>
        <taxon>Persicobacteraceae</taxon>
        <taxon>Fulvitalea</taxon>
    </lineage>
</organism>
<accession>A0AAU9CV73</accession>
<proteinExistence type="predicted"/>
<keyword evidence="1" id="KW-0614">Plasmid</keyword>
<dbReference type="KEGG" id="fax:FUAX_43600"/>
<sequence>MPCLSTPGLTHSISTSIIRSQHLNDVYSVLTGDMIFSKIENLRVIIVALRQGMPCLYGFGGYFLTGVKS</sequence>
<geneLocation type="plasmid" evidence="1 2">
    <name>pFA2</name>
</geneLocation>
<reference evidence="1 2" key="1">
    <citation type="submission" date="2021-12" db="EMBL/GenBank/DDBJ databases">
        <title>Genome sequencing of bacteria with rrn-lacking chromosome and rrn-plasmid.</title>
        <authorList>
            <person name="Anda M."/>
            <person name="Iwasaki W."/>
        </authorList>
    </citation>
    <scope>NUCLEOTIDE SEQUENCE [LARGE SCALE GENOMIC DNA]</scope>
    <source>
        <strain evidence="1 2">DSM 100852</strain>
        <plasmid evidence="1 2">pFA2</plasmid>
    </source>
</reference>
<keyword evidence="2" id="KW-1185">Reference proteome</keyword>
<evidence type="ECO:0000313" key="2">
    <source>
        <dbReference type="Proteomes" id="UP001348817"/>
    </source>
</evidence>
<dbReference type="Proteomes" id="UP001348817">
    <property type="component" value="Plasmid pFA2"/>
</dbReference>
<dbReference type="AlphaFoldDB" id="A0AAU9CV73"/>
<dbReference type="EMBL" id="AP025316">
    <property type="protein sequence ID" value="BDD11928.1"/>
    <property type="molecule type" value="Genomic_DNA"/>
</dbReference>
<name>A0AAU9CV73_9BACT</name>
<gene>
    <name evidence="1" type="ORF">FUAX_43600</name>
</gene>
<evidence type="ECO:0000313" key="1">
    <source>
        <dbReference type="EMBL" id="BDD11928.1"/>
    </source>
</evidence>
<protein>
    <submittedName>
        <fullName evidence="1">Uncharacterized protein</fullName>
    </submittedName>
</protein>